<dbReference type="Proteomes" id="UP001569175">
    <property type="component" value="Unassembled WGS sequence"/>
</dbReference>
<reference evidence="2 3" key="1">
    <citation type="submission" date="2024-06" db="EMBL/GenBank/DDBJ databases">
        <authorList>
            <person name="Steensen K."/>
            <person name="Seneca J."/>
            <person name="Bartlau N."/>
            <person name="Yu A.X."/>
            <person name="Polz M.F."/>
        </authorList>
    </citation>
    <scope>NUCLEOTIDE SEQUENCE [LARGE SCALE GENOMIC DNA]</scope>
    <source>
        <strain evidence="2 3">1F9</strain>
    </source>
</reference>
<organism evidence="2 3">
    <name type="scientific">Vibrio atlanticus</name>
    <dbReference type="NCBI Taxonomy" id="693153"/>
    <lineage>
        <taxon>Bacteria</taxon>
        <taxon>Pseudomonadati</taxon>
        <taxon>Pseudomonadota</taxon>
        <taxon>Gammaproteobacteria</taxon>
        <taxon>Vibrionales</taxon>
        <taxon>Vibrionaceae</taxon>
        <taxon>Vibrio</taxon>
    </lineage>
</organism>
<gene>
    <name evidence="2" type="ORF">ACED57_21225</name>
</gene>
<protein>
    <submittedName>
        <fullName evidence="2">GIY-YIG nuclease family protein</fullName>
    </submittedName>
</protein>
<evidence type="ECO:0000313" key="2">
    <source>
        <dbReference type="EMBL" id="MEZ8055638.1"/>
    </source>
</evidence>
<accession>A0ABV4KV38</accession>
<dbReference type="InterPro" id="IPR018306">
    <property type="entry name" value="Phage_T5_Orf172_DNA-bd"/>
</dbReference>
<feature type="domain" description="Bacteriophage T5 Orf172 DNA-binding" evidence="1">
    <location>
        <begin position="2"/>
        <end position="92"/>
    </location>
</feature>
<sequence>MGWIYIAWDKSKPEISKVGKTVRDVKVRISETENPDYQLFKAYEISEHEVDQMERDIHNYLSLHITRKKHKSTGRLSEWFSCPPEKALELVSDFIIKHLSVQLKLLTSDSEKIQPLHVDSSTSDIATVKNNLKSKLLARKRGEQVEHVRETIQRR</sequence>
<name>A0ABV4KV38_9VIBR</name>
<dbReference type="Pfam" id="PF10544">
    <property type="entry name" value="T5orf172"/>
    <property type="match status" value="1"/>
</dbReference>
<comment type="caution">
    <text evidence="2">The sequence shown here is derived from an EMBL/GenBank/DDBJ whole genome shotgun (WGS) entry which is preliminary data.</text>
</comment>
<dbReference type="RefSeq" id="WP_371708439.1">
    <property type="nucleotide sequence ID" value="NZ_JBGOOL010000089.1"/>
</dbReference>
<keyword evidence="3" id="KW-1185">Reference proteome</keyword>
<evidence type="ECO:0000259" key="1">
    <source>
        <dbReference type="Pfam" id="PF10544"/>
    </source>
</evidence>
<dbReference type="EMBL" id="JBGOOL010000089">
    <property type="protein sequence ID" value="MEZ8055638.1"/>
    <property type="molecule type" value="Genomic_DNA"/>
</dbReference>
<proteinExistence type="predicted"/>
<evidence type="ECO:0000313" key="3">
    <source>
        <dbReference type="Proteomes" id="UP001569175"/>
    </source>
</evidence>